<feature type="chain" id="PRO_5042865863" description="Glycosyl hydrolases family 2 sugar binding domain-containing protein" evidence="3">
    <location>
        <begin position="23"/>
        <end position="1105"/>
    </location>
</feature>
<comment type="caution">
    <text evidence="4">The sequence shown here is derived from an EMBL/GenBank/DDBJ whole genome shotgun (WGS) entry which is preliminary data.</text>
</comment>
<keyword evidence="1 3" id="KW-0732">Signal</keyword>
<reference evidence="4 5" key="1">
    <citation type="submission" date="2021-12" db="EMBL/GenBank/DDBJ databases">
        <title>Genome sequencing of bacteria with rrn-lacking chromosome and rrn-plasmid.</title>
        <authorList>
            <person name="Anda M."/>
            <person name="Iwasaki W."/>
        </authorList>
    </citation>
    <scope>NUCLEOTIDE SEQUENCE [LARGE SCALE GENOMIC DNA]</scope>
    <source>
        <strain evidence="4 5">NBRC 15940</strain>
    </source>
</reference>
<feature type="signal peptide" evidence="3">
    <location>
        <begin position="1"/>
        <end position="22"/>
    </location>
</feature>
<keyword evidence="2" id="KW-0378">Hydrolase</keyword>
<dbReference type="Proteomes" id="UP001310022">
    <property type="component" value="Unassembled WGS sequence"/>
</dbReference>
<name>A0AAN4W3R2_9BACT</name>
<dbReference type="PANTHER" id="PTHR43817">
    <property type="entry name" value="GLYCOSYL HYDROLASE"/>
    <property type="match status" value="1"/>
</dbReference>
<evidence type="ECO:0008006" key="6">
    <source>
        <dbReference type="Google" id="ProtNLM"/>
    </source>
</evidence>
<dbReference type="RefSeq" id="WP_338239405.1">
    <property type="nucleotide sequence ID" value="NZ_BQKE01000005.1"/>
</dbReference>
<sequence length="1105" mass="127213">MRFSIFSITGVLFLWASLQANSQNIEQQFTQPPKEYQPGTIWRWIGGCVSDEGIAHDMKALADKGISMVEHFDIEGHCFCDTTIHDEKWMKHFRFALDEAKKNGLTFRKVPTAGWGLGSQHFTKEQGAKRITFAETTLQGGQQIHQQLPLPELPEGYKKEIAVLAIPEKGSHPPKPLKVTDSGHEKAYFFQQVYTAENVVDMDPHTPFISYKANGTFDQQWLEWEYEQDYLFEQLFISPKAKDNGDQRMWNCRLERADSKGIYDVIHQFQMQSDQEKLVEFRPTKGHKFRLVFQTDYNENIMIGEAWLLRANDKSPVREGIKWWKTKTANQGVWDYPAKADGGNLVVNDYYSQAQEADIQTSEVIDLSDQMNEEGVLQWAAPEGRWTILRFCEVLVPGHSRSASHLRPQGYEGNPFDTKTLDILFEKSIDPMIEVAGEHTGTTFNSLLFDSWEIGALEGAIQPTWTDNFMQIFQEKNGYDLKPYLPILAHRIVESREISNRFMYDYRKTLADLYLEFFEYYTTLAHDRKLKTSAQNGYGTMPHPHIDGLTAFGKVDIPQCEFWVDETNRVMDYFCDPIRTASSAANIYGKPYITAEAFTRFKAWAMLPAAYKNRADEAFCNGLNQVIFSVFSHKFQPDAKPGITVGSAALDTNVPWWNYSDSFHQYLSRCNYMLQKGQHVADFAYFIGEGSLKFVPGRQYLKPALPNGYDYDGINAEILLIQAQVKAGRLRLKSGMEYKYLVLPHHDQWTASPKIIQQLYQLAKQGLTIVGQAPARTDGLVDRLREKEFQQICEKMWPSKGQKVHALGKGRIVQNMPLEQLLQLDQQLADLEVEDCYNPHDIIWTHRKDHKQDIYFVVNQNEKTSRKARLIFNADRKQPQLFDPLTGSVRACDKWKREDNRIIINHTFAPNESMFFVLTDEPNKDSQVSYNTLVLKEEVDLSFDWTLTFDPSLGGPKSPQHFAYLQSWSTIACDDIHYYSGMVQYEKKFFLTSEQYEMIQKGKLMVDLGEVAGTAQVIVNGHRHPSNWCAPYQASLKENLKIGENLLQVEVASTFFNRIIYEQRIPAYARILSTNEYPNMKSKLQPSGLLGPVNLKIYEHRLPEQ</sequence>
<protein>
    <recommendedName>
        <fullName evidence="6">Glycosyl hydrolases family 2 sugar binding domain-containing protein</fullName>
    </recommendedName>
</protein>
<accession>A0AAN4W3R2</accession>
<evidence type="ECO:0000313" key="5">
    <source>
        <dbReference type="Proteomes" id="UP001310022"/>
    </source>
</evidence>
<dbReference type="GO" id="GO:0016787">
    <property type="term" value="F:hydrolase activity"/>
    <property type="evidence" value="ECO:0007669"/>
    <property type="project" value="UniProtKB-KW"/>
</dbReference>
<organism evidence="4 5">
    <name type="scientific">Persicobacter diffluens</name>
    <dbReference type="NCBI Taxonomy" id="981"/>
    <lineage>
        <taxon>Bacteria</taxon>
        <taxon>Pseudomonadati</taxon>
        <taxon>Bacteroidota</taxon>
        <taxon>Cytophagia</taxon>
        <taxon>Cytophagales</taxon>
        <taxon>Persicobacteraceae</taxon>
        <taxon>Persicobacter</taxon>
    </lineage>
</organism>
<dbReference type="InterPro" id="IPR008979">
    <property type="entry name" value="Galactose-bd-like_sf"/>
</dbReference>
<evidence type="ECO:0000313" key="4">
    <source>
        <dbReference type="EMBL" id="GJM64339.1"/>
    </source>
</evidence>
<gene>
    <name evidence="4" type="ORF">PEDI_48910</name>
</gene>
<dbReference type="NCBIfam" id="NF045579">
    <property type="entry name" value="rhamnoside_JR"/>
    <property type="match status" value="1"/>
</dbReference>
<keyword evidence="5" id="KW-1185">Reference proteome</keyword>
<dbReference type="Pfam" id="PF17132">
    <property type="entry name" value="Glyco_hydro_106"/>
    <property type="match status" value="1"/>
</dbReference>
<dbReference type="AlphaFoldDB" id="A0AAN4W3R2"/>
<evidence type="ECO:0000256" key="3">
    <source>
        <dbReference type="SAM" id="SignalP"/>
    </source>
</evidence>
<evidence type="ECO:0000256" key="2">
    <source>
        <dbReference type="ARBA" id="ARBA00022801"/>
    </source>
</evidence>
<dbReference type="PANTHER" id="PTHR43817:SF1">
    <property type="entry name" value="HYDROLASE, FAMILY 43, PUTATIVE (AFU_ORTHOLOGUE AFUA_3G01660)-RELATED"/>
    <property type="match status" value="1"/>
</dbReference>
<dbReference type="SUPFAM" id="SSF49785">
    <property type="entry name" value="Galactose-binding domain-like"/>
    <property type="match status" value="1"/>
</dbReference>
<dbReference type="EMBL" id="BQKE01000005">
    <property type="protein sequence ID" value="GJM64339.1"/>
    <property type="molecule type" value="Genomic_DNA"/>
</dbReference>
<proteinExistence type="predicted"/>
<evidence type="ECO:0000256" key="1">
    <source>
        <dbReference type="ARBA" id="ARBA00022729"/>
    </source>
</evidence>
<dbReference type="Gene3D" id="2.60.120.260">
    <property type="entry name" value="Galactose-binding domain-like"/>
    <property type="match status" value="2"/>
</dbReference>